<dbReference type="SUPFAM" id="SSF53474">
    <property type="entry name" value="alpha/beta-Hydrolases"/>
    <property type="match status" value="1"/>
</dbReference>
<organism evidence="2 3">
    <name type="scientific">Patellaria atrata CBS 101060</name>
    <dbReference type="NCBI Taxonomy" id="1346257"/>
    <lineage>
        <taxon>Eukaryota</taxon>
        <taxon>Fungi</taxon>
        <taxon>Dikarya</taxon>
        <taxon>Ascomycota</taxon>
        <taxon>Pezizomycotina</taxon>
        <taxon>Dothideomycetes</taxon>
        <taxon>Dothideomycetes incertae sedis</taxon>
        <taxon>Patellariales</taxon>
        <taxon>Patellariaceae</taxon>
        <taxon>Patellaria</taxon>
    </lineage>
</organism>
<evidence type="ECO:0000313" key="2">
    <source>
        <dbReference type="EMBL" id="KAF2834988.1"/>
    </source>
</evidence>
<evidence type="ECO:0000259" key="1">
    <source>
        <dbReference type="Pfam" id="PF01738"/>
    </source>
</evidence>
<dbReference type="InterPro" id="IPR029058">
    <property type="entry name" value="AB_hydrolase_fold"/>
</dbReference>
<feature type="domain" description="Dienelactone hydrolase" evidence="1">
    <location>
        <begin position="31"/>
        <end position="164"/>
    </location>
</feature>
<accession>A0A9P4VKZ2</accession>
<comment type="caution">
    <text evidence="2">The sequence shown here is derived from an EMBL/GenBank/DDBJ whole genome shotgun (WGS) entry which is preliminary data.</text>
</comment>
<protein>
    <recommendedName>
        <fullName evidence="1">Dienelactone hydrolase domain-containing protein</fullName>
    </recommendedName>
</protein>
<keyword evidence="3" id="KW-1185">Reference proteome</keyword>
<gene>
    <name evidence="2" type="ORF">M501DRAFT_999526</name>
</gene>
<proteinExistence type="predicted"/>
<dbReference type="PANTHER" id="PTHR17630:SF44">
    <property type="entry name" value="PROTEIN AIM2"/>
    <property type="match status" value="1"/>
</dbReference>
<dbReference type="OrthoDB" id="17560at2759"/>
<dbReference type="PANTHER" id="PTHR17630">
    <property type="entry name" value="DIENELACTONE HYDROLASE"/>
    <property type="match status" value="1"/>
</dbReference>
<evidence type="ECO:0000313" key="3">
    <source>
        <dbReference type="Proteomes" id="UP000799429"/>
    </source>
</evidence>
<dbReference type="Gene3D" id="3.40.50.1820">
    <property type="entry name" value="alpha/beta hydrolase"/>
    <property type="match status" value="1"/>
</dbReference>
<dbReference type="EMBL" id="MU006112">
    <property type="protein sequence ID" value="KAF2834988.1"/>
    <property type="molecule type" value="Genomic_DNA"/>
</dbReference>
<name>A0A9P4VKZ2_9PEZI</name>
<dbReference type="AlphaFoldDB" id="A0A9P4VKZ2"/>
<dbReference type="Pfam" id="PF01738">
    <property type="entry name" value="DLH"/>
    <property type="match status" value="1"/>
</dbReference>
<sequence length="177" mass="18848">MASNPPGACCYAGVKHEGSSVGEINSLGDVRTYYSYPKDGSTENAILILTDVIGIDFINPQLIADQLAANGYFVMMPDLFHGDPVPLNKPGGFSLPEWLKGHGTERVDPIVEAALNELRGPLGAKRVGAIGYCFGGKYVARYLKEGKIDVGFMAHPSFVTEEEIRGAYGPLSIVAAG</sequence>
<dbReference type="Proteomes" id="UP000799429">
    <property type="component" value="Unassembled WGS sequence"/>
</dbReference>
<feature type="non-terminal residue" evidence="2">
    <location>
        <position position="177"/>
    </location>
</feature>
<dbReference type="GO" id="GO:0016787">
    <property type="term" value="F:hydrolase activity"/>
    <property type="evidence" value="ECO:0007669"/>
    <property type="project" value="InterPro"/>
</dbReference>
<reference evidence="2" key="1">
    <citation type="journal article" date="2020" name="Stud. Mycol.">
        <title>101 Dothideomycetes genomes: a test case for predicting lifestyles and emergence of pathogens.</title>
        <authorList>
            <person name="Haridas S."/>
            <person name="Albert R."/>
            <person name="Binder M."/>
            <person name="Bloem J."/>
            <person name="Labutti K."/>
            <person name="Salamov A."/>
            <person name="Andreopoulos B."/>
            <person name="Baker S."/>
            <person name="Barry K."/>
            <person name="Bills G."/>
            <person name="Bluhm B."/>
            <person name="Cannon C."/>
            <person name="Castanera R."/>
            <person name="Culley D."/>
            <person name="Daum C."/>
            <person name="Ezra D."/>
            <person name="Gonzalez J."/>
            <person name="Henrissat B."/>
            <person name="Kuo A."/>
            <person name="Liang C."/>
            <person name="Lipzen A."/>
            <person name="Lutzoni F."/>
            <person name="Magnuson J."/>
            <person name="Mondo S."/>
            <person name="Nolan M."/>
            <person name="Ohm R."/>
            <person name="Pangilinan J."/>
            <person name="Park H.-J."/>
            <person name="Ramirez L."/>
            <person name="Alfaro M."/>
            <person name="Sun H."/>
            <person name="Tritt A."/>
            <person name="Yoshinaga Y."/>
            <person name="Zwiers L.-H."/>
            <person name="Turgeon B."/>
            <person name="Goodwin S."/>
            <person name="Spatafora J."/>
            <person name="Crous P."/>
            <person name="Grigoriev I."/>
        </authorList>
    </citation>
    <scope>NUCLEOTIDE SEQUENCE</scope>
    <source>
        <strain evidence="2">CBS 101060</strain>
    </source>
</reference>
<dbReference type="InterPro" id="IPR002925">
    <property type="entry name" value="Dienelactn_hydro"/>
</dbReference>